<protein>
    <submittedName>
        <fullName evidence="1">Uncharacterized protein</fullName>
    </submittedName>
</protein>
<dbReference type="Proteomes" id="UP001307168">
    <property type="component" value="Unassembled WGS sequence"/>
</dbReference>
<evidence type="ECO:0000313" key="2">
    <source>
        <dbReference type="Proteomes" id="UP001307168"/>
    </source>
</evidence>
<comment type="caution">
    <text evidence="1">The sequence shown here is derived from an EMBL/GenBank/DDBJ whole genome shotgun (WGS) entry which is preliminary data.</text>
</comment>
<organism evidence="1 2">
    <name type="scientific">Peribacillus castrilensis</name>
    <dbReference type="NCBI Taxonomy" id="2897690"/>
    <lineage>
        <taxon>Bacteria</taxon>
        <taxon>Bacillati</taxon>
        <taxon>Bacillota</taxon>
        <taxon>Bacilli</taxon>
        <taxon>Bacillales</taxon>
        <taxon>Bacillaceae</taxon>
        <taxon>Peribacillus</taxon>
    </lineage>
</organism>
<reference evidence="1 2" key="1">
    <citation type="submission" date="2023-03" db="EMBL/GenBank/DDBJ databases">
        <title>Bacillus Genome Sequencing.</title>
        <authorList>
            <person name="Dunlap C."/>
        </authorList>
    </citation>
    <scope>NUCLEOTIDE SEQUENCE [LARGE SCALE GENOMIC DNA]</scope>
    <source>
        <strain evidence="1 2">B-41290</strain>
    </source>
</reference>
<proteinExistence type="predicted"/>
<evidence type="ECO:0000313" key="1">
    <source>
        <dbReference type="EMBL" id="MEC0271908.1"/>
    </source>
</evidence>
<accession>A0AAW9N099</accession>
<dbReference type="EMBL" id="JARNBH010000002">
    <property type="protein sequence ID" value="MEC0271908.1"/>
    <property type="molecule type" value="Genomic_DNA"/>
</dbReference>
<gene>
    <name evidence="1" type="ORF">P4706_02265</name>
</gene>
<keyword evidence="2" id="KW-1185">Reference proteome</keyword>
<sequence length="395" mass="44507">MENIIFNDELDGFCNKYIFKGGLGEKTPHLFDLEHERISRNICEQLLRHDGVAIKVNGTNAPLAILINLFGERNLEELLEQNAIQFILWTPMVTTLASDNFPDGLLPLQFGNLSKDAVYGDPEKSIDEGFKILTRPIPRKQRRNLTRKLLKSYRLPSEEISSNAVTFGHDGYKNNKFSPLGFANTKEITKLNASERRTLLKFTNESLELAVISEMKLNTINNYNLMRLNELEFENLTKSKTIQDYQNKLFQLEQVPNFSEMIKLGMLDIESIPKVRSTKNAIKFRKWINNIADGDEDVEISKQYIESISNNKSKLDTTTGKITRSLVVTAVSGTVGTALAGPVGSLIGGGIGAFVINPALDFSIDMLDTFVLDGVLKGWNPKHYFDNDIKKIIQN</sequence>
<dbReference type="RefSeq" id="WP_367406016.1">
    <property type="nucleotide sequence ID" value="NZ_JARNBH010000002.1"/>
</dbReference>
<dbReference type="AlphaFoldDB" id="A0AAW9N099"/>
<name>A0AAW9N099_9BACI</name>